<organism evidence="2 3">
    <name type="scientific">Brachionus plicatilis</name>
    <name type="common">Marine rotifer</name>
    <name type="synonym">Brachionus muelleri</name>
    <dbReference type="NCBI Taxonomy" id="10195"/>
    <lineage>
        <taxon>Eukaryota</taxon>
        <taxon>Metazoa</taxon>
        <taxon>Spiralia</taxon>
        <taxon>Gnathifera</taxon>
        <taxon>Rotifera</taxon>
        <taxon>Eurotatoria</taxon>
        <taxon>Monogononta</taxon>
        <taxon>Pseudotrocha</taxon>
        <taxon>Ploima</taxon>
        <taxon>Brachionidae</taxon>
        <taxon>Brachionus</taxon>
    </lineage>
</organism>
<comment type="caution">
    <text evidence="2">The sequence shown here is derived from an EMBL/GenBank/DDBJ whole genome shotgun (WGS) entry which is preliminary data.</text>
</comment>
<proteinExistence type="predicted"/>
<keyword evidence="3" id="KW-1185">Reference proteome</keyword>
<reference evidence="2 3" key="1">
    <citation type="journal article" date="2018" name="Sci. Rep.">
        <title>Genomic signatures of local adaptation to the degree of environmental predictability in rotifers.</title>
        <authorList>
            <person name="Franch-Gras L."/>
            <person name="Hahn C."/>
            <person name="Garcia-Roger E.M."/>
            <person name="Carmona M.J."/>
            <person name="Serra M."/>
            <person name="Gomez A."/>
        </authorList>
    </citation>
    <scope>NUCLEOTIDE SEQUENCE [LARGE SCALE GENOMIC DNA]</scope>
    <source>
        <strain evidence="2">HYR1</strain>
    </source>
</reference>
<dbReference type="EMBL" id="REGN01001667">
    <property type="protein sequence ID" value="RNA33243.1"/>
    <property type="molecule type" value="Genomic_DNA"/>
</dbReference>
<dbReference type="PROSITE" id="PS50878">
    <property type="entry name" value="RT_POL"/>
    <property type="match status" value="1"/>
</dbReference>
<gene>
    <name evidence="2" type="ORF">BpHYR1_014246</name>
</gene>
<name>A0A3M7SBM5_BRAPC</name>
<protein>
    <recommendedName>
        <fullName evidence="1">Reverse transcriptase domain-containing protein</fullName>
    </recommendedName>
</protein>
<feature type="domain" description="Reverse transcriptase" evidence="1">
    <location>
        <begin position="1"/>
        <end position="81"/>
    </location>
</feature>
<dbReference type="Proteomes" id="UP000276133">
    <property type="component" value="Unassembled WGS sequence"/>
</dbReference>
<dbReference type="InterPro" id="IPR000477">
    <property type="entry name" value="RT_dom"/>
</dbReference>
<evidence type="ECO:0000313" key="3">
    <source>
        <dbReference type="Proteomes" id="UP000276133"/>
    </source>
</evidence>
<evidence type="ECO:0000313" key="2">
    <source>
        <dbReference type="EMBL" id="RNA33243.1"/>
    </source>
</evidence>
<dbReference type="AlphaFoldDB" id="A0A3M7SBM5"/>
<accession>A0A3M7SBM5</accession>
<dbReference type="OrthoDB" id="416454at2759"/>
<sequence length="81" mass="8987">MFHKPTQNENKFLSSFGGKQKTITKDEFLSSLKELKNKASAGLGLGSCLSPTLFSIFFSDVVKKLPDNINKALFADDILIY</sequence>
<evidence type="ECO:0000259" key="1">
    <source>
        <dbReference type="PROSITE" id="PS50878"/>
    </source>
</evidence>